<dbReference type="NCBIfam" id="TIGR01644">
    <property type="entry name" value="phage_P2_V"/>
    <property type="match status" value="1"/>
</dbReference>
<feature type="domain" description="Bacteriophage Mu Gp45 N-terminal" evidence="2">
    <location>
        <begin position="18"/>
        <end position="85"/>
    </location>
</feature>
<reference evidence="4" key="2">
    <citation type="submission" date="2017-11" db="EMBL/GenBank/DDBJ databases">
        <title>PacBio sequencing of new strain of the secondary endosymbiont Candidatus Hamiltonella defensa.</title>
        <authorList>
            <person name="Strand M.R."/>
            <person name="Oliver K."/>
        </authorList>
    </citation>
    <scope>NUCLEOTIDE SEQUENCE [LARGE SCALE GENOMIC DNA]</scope>
    <source>
        <strain evidence="4">A2C</strain>
    </source>
</reference>
<evidence type="ECO:0000256" key="1">
    <source>
        <dbReference type="SAM" id="MobiDB-lite"/>
    </source>
</evidence>
<gene>
    <name evidence="3" type="ORF">BJP41_06820</name>
</gene>
<dbReference type="RefSeq" id="WP_100103401.1">
    <property type="nucleotide sequence ID" value="NZ_CAWNMT010000001.1"/>
</dbReference>
<dbReference type="EMBL" id="CP017606">
    <property type="protein sequence ID" value="ATW30082.1"/>
    <property type="molecule type" value="Genomic_DNA"/>
</dbReference>
<dbReference type="InterPro" id="IPR053861">
    <property type="entry name" value="Phage_Mu_Gp45_N"/>
</dbReference>
<reference evidence="4" key="1">
    <citation type="submission" date="2016-10" db="EMBL/GenBank/DDBJ databases">
        <authorList>
            <person name="Chevignon G."/>
        </authorList>
    </citation>
    <scope>NUCLEOTIDE SEQUENCE [LARGE SCALE GENOMIC DNA]</scope>
    <source>
        <strain evidence="4">A2C</strain>
    </source>
</reference>
<organism evidence="3 4">
    <name type="scientific">Candidatus Williamhamiltonella defendens</name>
    <dbReference type="NCBI Taxonomy" id="138072"/>
    <lineage>
        <taxon>Bacteria</taxon>
        <taxon>Pseudomonadati</taxon>
        <taxon>Pseudomonadota</taxon>
        <taxon>Gammaproteobacteria</taxon>
        <taxon>Enterobacterales</taxon>
        <taxon>Enterobacteriaceae</taxon>
        <taxon>aphid secondary symbionts</taxon>
        <taxon>Candidatus Williamhamiltonella</taxon>
    </lineage>
</organism>
<evidence type="ECO:0000313" key="3">
    <source>
        <dbReference type="EMBL" id="ATW30082.1"/>
    </source>
</evidence>
<dbReference type="InterPro" id="IPR013046">
    <property type="entry name" value="GpV/Gp45"/>
</dbReference>
<feature type="region of interest" description="Disordered" evidence="1">
    <location>
        <begin position="166"/>
        <end position="189"/>
    </location>
</feature>
<evidence type="ECO:0000259" key="2">
    <source>
        <dbReference type="Pfam" id="PF06890"/>
    </source>
</evidence>
<accession>A0A2D3T8G7</accession>
<proteinExistence type="predicted"/>
<dbReference type="Pfam" id="PF06890">
    <property type="entry name" value="Phage_Mu_Gp45"/>
    <property type="match status" value="1"/>
</dbReference>
<name>A0A2D3T8G7_9ENTR</name>
<protein>
    <submittedName>
        <fullName evidence="3">Phage baseplate protein</fullName>
    </submittedName>
</protein>
<dbReference type="Proteomes" id="UP000230008">
    <property type="component" value="Chromosome"/>
</dbReference>
<evidence type="ECO:0000313" key="4">
    <source>
        <dbReference type="Proteomes" id="UP000230008"/>
    </source>
</evidence>
<dbReference type="AlphaFoldDB" id="A0A2D3T8G7"/>
<sequence>MKNALWTFQRGLSRLCSRLMVRGTNSTAACQRVDVSLMAGETKAGMEYLEPYGFTGIAHAGAEGVALFLSGDRSHGIVINMADRRYRLKDLQTGEVALYTDEGDHIVLKRGRVIEVTTDTFVVKAKNKVVLDTPRVDTSGEITAEKSIVSQSEIQDKLGSLSSMRDQYNRHTHPGDSGGSTGQPHQRMR</sequence>
<dbReference type="InterPro" id="IPR014462">
    <property type="entry name" value="Phage_Mu_Gp45"/>
</dbReference>
<dbReference type="PIRSF" id="PIRSF012337">
    <property type="entry name" value="gp45"/>
    <property type="match status" value="1"/>
</dbReference>